<proteinExistence type="inferred from homology"/>
<dbReference type="PANTHER" id="PTHR35004:SF8">
    <property type="entry name" value="TRANSPOSASE RV3428C-RELATED"/>
    <property type="match status" value="1"/>
</dbReference>
<organism evidence="3 4">
    <name type="scientific">Citricoccus muralis</name>
    <dbReference type="NCBI Taxonomy" id="169134"/>
    <lineage>
        <taxon>Bacteria</taxon>
        <taxon>Bacillati</taxon>
        <taxon>Actinomycetota</taxon>
        <taxon>Actinomycetes</taxon>
        <taxon>Micrococcales</taxon>
        <taxon>Micrococcaceae</taxon>
        <taxon>Citricoccus</taxon>
    </lineage>
</organism>
<evidence type="ECO:0000256" key="1">
    <source>
        <dbReference type="ARBA" id="ARBA00009277"/>
    </source>
</evidence>
<keyword evidence="4" id="KW-1185">Reference proteome</keyword>
<dbReference type="PROSITE" id="PS50994">
    <property type="entry name" value="INTEGRASE"/>
    <property type="match status" value="1"/>
</dbReference>
<dbReference type="InterPro" id="IPR036397">
    <property type="entry name" value="RNaseH_sf"/>
</dbReference>
<dbReference type="Proteomes" id="UP001219037">
    <property type="component" value="Chromosome"/>
</dbReference>
<sequence>MTLSYSRYLSAVMIPTRQGPDLTAGMWQLISQVGAVPKTLIWDRESAIGGKGKVTDLATAFCGALATKILLAPPRDPEFKGQTERNNQFMETSFLPGRDFSSPQDFNTQLGEWLIQANARTVRSIQGQPQDQLAKDLKAMTMLPPLPPSTGFAQRIRISRDYHVRIDRNDYSVHPSMIGRLVDFTVTLDRVIGVCDRQVVADHPRCWAKHQVIIDPHHVDAAAGLRRAFNQIRKNQSSRPSFGEQVEQRSLSDYDKLFGLAGPDESGDGQ</sequence>
<dbReference type="EMBL" id="CP121252">
    <property type="protein sequence ID" value="WFP15377.1"/>
    <property type="molecule type" value="Genomic_DNA"/>
</dbReference>
<evidence type="ECO:0000313" key="3">
    <source>
        <dbReference type="EMBL" id="WFP15377.1"/>
    </source>
</evidence>
<reference evidence="3 4" key="1">
    <citation type="submission" date="2023-04" db="EMBL/GenBank/DDBJ databases">
        <title>Funneling lignin-derived compounds into biodiesel using alkali-halophilic Citricoccus sp. P2.</title>
        <authorList>
            <person name="Luo C.-B."/>
        </authorList>
    </citation>
    <scope>NUCLEOTIDE SEQUENCE [LARGE SCALE GENOMIC DNA]</scope>
    <source>
        <strain evidence="3 4">P2</strain>
    </source>
</reference>
<dbReference type="PANTHER" id="PTHR35004">
    <property type="entry name" value="TRANSPOSASE RV3428C-RELATED"/>
    <property type="match status" value="1"/>
</dbReference>
<dbReference type="InterPro" id="IPR001584">
    <property type="entry name" value="Integrase_cat-core"/>
</dbReference>
<dbReference type="InterPro" id="IPR012337">
    <property type="entry name" value="RNaseH-like_sf"/>
</dbReference>
<dbReference type="InterPro" id="IPR054353">
    <property type="entry name" value="IstA-like_C"/>
</dbReference>
<dbReference type="Gene3D" id="3.30.420.10">
    <property type="entry name" value="Ribonuclease H-like superfamily/Ribonuclease H"/>
    <property type="match status" value="1"/>
</dbReference>
<gene>
    <name evidence="3" type="ORF">P8192_08045</name>
</gene>
<protein>
    <recommendedName>
        <fullName evidence="2">Integrase catalytic domain-containing protein</fullName>
    </recommendedName>
</protein>
<dbReference type="SUPFAM" id="SSF53098">
    <property type="entry name" value="Ribonuclease H-like"/>
    <property type="match status" value="1"/>
</dbReference>
<evidence type="ECO:0000259" key="2">
    <source>
        <dbReference type="PROSITE" id="PS50994"/>
    </source>
</evidence>
<dbReference type="Pfam" id="PF22483">
    <property type="entry name" value="Mu-transpos_C_2"/>
    <property type="match status" value="1"/>
</dbReference>
<comment type="similarity">
    <text evidence="1">Belongs to the transposase IS21/IS408/IS1162 family.</text>
</comment>
<accession>A0ABY8H3Z3</accession>
<name>A0ABY8H3Z3_9MICC</name>
<feature type="domain" description="Integrase catalytic" evidence="2">
    <location>
        <begin position="1"/>
        <end position="138"/>
    </location>
</feature>
<evidence type="ECO:0000313" key="4">
    <source>
        <dbReference type="Proteomes" id="UP001219037"/>
    </source>
</evidence>